<keyword evidence="2 5" id="KW-0689">Ribosomal protein</keyword>
<dbReference type="GeneID" id="24875806"/>
<dbReference type="GO" id="GO:0000028">
    <property type="term" value="P:ribosomal small subunit assembly"/>
    <property type="evidence" value="ECO:0007669"/>
    <property type="project" value="TreeGrafter"/>
</dbReference>
<evidence type="ECO:0000256" key="3">
    <source>
        <dbReference type="ARBA" id="ARBA00023274"/>
    </source>
</evidence>
<dbReference type="Proteomes" id="UP000266745">
    <property type="component" value="Chromosome"/>
</dbReference>
<dbReference type="OrthoDB" id="371836at2157"/>
<dbReference type="STRING" id="1603555.SU86_005260"/>
<evidence type="ECO:0000313" key="6">
    <source>
        <dbReference type="EMBL" id="AJZ75869.1"/>
    </source>
</evidence>
<dbReference type="Pfam" id="PF01090">
    <property type="entry name" value="Ribosomal_S19e"/>
    <property type="match status" value="1"/>
</dbReference>
<dbReference type="NCBIfam" id="NF006811">
    <property type="entry name" value="PRK09333.1"/>
    <property type="match status" value="1"/>
</dbReference>
<comment type="subunit">
    <text evidence="5">Part of the 30S ribosomal subunit.</text>
</comment>
<name>A0A3G1B1Y1_9ARCH</name>
<dbReference type="PANTHER" id="PTHR11710">
    <property type="entry name" value="40S RIBOSOMAL PROTEIN S19"/>
    <property type="match status" value="1"/>
</dbReference>
<dbReference type="InterPro" id="IPR036390">
    <property type="entry name" value="WH_DNA-bd_sf"/>
</dbReference>
<dbReference type="GO" id="GO:0006412">
    <property type="term" value="P:translation"/>
    <property type="evidence" value="ECO:0007669"/>
    <property type="project" value="UniProtKB-UniRule"/>
</dbReference>
<evidence type="ECO:0000256" key="1">
    <source>
        <dbReference type="ARBA" id="ARBA00010014"/>
    </source>
</evidence>
<dbReference type="EMBL" id="CP011097">
    <property type="protein sequence ID" value="AJZ75869.1"/>
    <property type="molecule type" value="Genomic_DNA"/>
</dbReference>
<dbReference type="InterPro" id="IPR036388">
    <property type="entry name" value="WH-like_DNA-bd_sf"/>
</dbReference>
<dbReference type="GO" id="GO:0003723">
    <property type="term" value="F:RNA binding"/>
    <property type="evidence" value="ECO:0007669"/>
    <property type="project" value="TreeGrafter"/>
</dbReference>
<organism evidence="6 7">
    <name type="scientific">Candidatus Nitrosotenuis cloacae</name>
    <dbReference type="NCBI Taxonomy" id="1603555"/>
    <lineage>
        <taxon>Archaea</taxon>
        <taxon>Nitrososphaerota</taxon>
        <taxon>Candidatus Nitrosotenuis</taxon>
    </lineage>
</organism>
<dbReference type="AlphaFoldDB" id="A0A3G1B1Y1"/>
<dbReference type="PANTHER" id="PTHR11710:SF0">
    <property type="entry name" value="40S RIBOSOMAL PROTEIN S19"/>
    <property type="match status" value="1"/>
</dbReference>
<dbReference type="HAMAP" id="MF_01474">
    <property type="entry name" value="Ribosomal_eS19"/>
    <property type="match status" value="1"/>
</dbReference>
<evidence type="ECO:0000313" key="7">
    <source>
        <dbReference type="Proteomes" id="UP000266745"/>
    </source>
</evidence>
<protein>
    <recommendedName>
        <fullName evidence="4 5">Small ribosomal subunit protein eS19</fullName>
    </recommendedName>
</protein>
<evidence type="ECO:0000256" key="5">
    <source>
        <dbReference type="HAMAP-Rule" id="MF_01474"/>
    </source>
</evidence>
<evidence type="ECO:0000256" key="2">
    <source>
        <dbReference type="ARBA" id="ARBA00022980"/>
    </source>
</evidence>
<dbReference type="GO" id="GO:0022627">
    <property type="term" value="C:cytosolic small ribosomal subunit"/>
    <property type="evidence" value="ECO:0007669"/>
    <property type="project" value="TreeGrafter"/>
</dbReference>
<comment type="function">
    <text evidence="5">May be involved in maturation of the 30S ribosomal subunit.</text>
</comment>
<sequence length="150" mass="16692">MAKAYDVPADVLISRLASLLKSENIGKPDWASYVKTGSHAVRPPQEKEWWYTRCASIFRKIYLHGPIGVNDLRIDYGGSKAVGYAFSHHRDAGGAIIRNAIQELEKLGYVEKVQGKGRVVTHAGMKKLDRLASDILDELAVQNPLLKIYS</sequence>
<accession>A0A3G1B1Y1</accession>
<dbReference type="Gene3D" id="1.10.10.10">
    <property type="entry name" value="Winged helix-like DNA-binding domain superfamily/Winged helix DNA-binding domain"/>
    <property type="match status" value="1"/>
</dbReference>
<dbReference type="GO" id="GO:0003735">
    <property type="term" value="F:structural constituent of ribosome"/>
    <property type="evidence" value="ECO:0007669"/>
    <property type="project" value="InterPro"/>
</dbReference>
<keyword evidence="3 5" id="KW-0687">Ribonucleoprotein</keyword>
<gene>
    <name evidence="5" type="primary">rps19e</name>
    <name evidence="6" type="ORF">SU86_005260</name>
</gene>
<dbReference type="RefSeq" id="WP_048188721.1">
    <property type="nucleotide sequence ID" value="NZ_CP011097.1"/>
</dbReference>
<proteinExistence type="inferred from homology"/>
<reference evidence="6 7" key="1">
    <citation type="journal article" date="2016" name="Sci. Rep.">
        <title>A novel ammonia-oxidizing archaeon from wastewater treatment plant: Its enrichment, physiological and genomic characteristics.</title>
        <authorList>
            <person name="Li Y."/>
            <person name="Ding K."/>
            <person name="Wen X."/>
            <person name="Zhang B."/>
            <person name="Shen B."/>
            <person name="Yang Y."/>
        </authorList>
    </citation>
    <scope>NUCLEOTIDE SEQUENCE [LARGE SCALE GENOMIC DNA]</scope>
    <source>
        <strain evidence="6 7">SAT1</strain>
    </source>
</reference>
<keyword evidence="7" id="KW-1185">Reference proteome</keyword>
<evidence type="ECO:0000256" key="4">
    <source>
        <dbReference type="ARBA" id="ARBA00035143"/>
    </source>
</evidence>
<dbReference type="SMART" id="SM01413">
    <property type="entry name" value="Ribosomal_S19e"/>
    <property type="match status" value="1"/>
</dbReference>
<dbReference type="FunFam" id="1.10.10.10:FF:000449">
    <property type="entry name" value="30S ribosomal protein S19e"/>
    <property type="match status" value="1"/>
</dbReference>
<dbReference type="InterPro" id="IPR001266">
    <property type="entry name" value="Ribosomal_eS19"/>
</dbReference>
<dbReference type="SUPFAM" id="SSF46785">
    <property type="entry name" value="Winged helix' DNA-binding domain"/>
    <property type="match status" value="1"/>
</dbReference>
<dbReference type="KEGG" id="tah:SU86_005260"/>
<comment type="similarity">
    <text evidence="1 5">Belongs to the eukaryotic ribosomal protein eS19 family.</text>
</comment>
<dbReference type="InterPro" id="IPR027548">
    <property type="entry name" value="Ribosomal_eS19_archaeal"/>
</dbReference>